<protein>
    <submittedName>
        <fullName evidence="2">Uncharacterized protein</fullName>
    </submittedName>
</protein>
<evidence type="ECO:0000313" key="3">
    <source>
        <dbReference type="Proteomes" id="UP001500610"/>
    </source>
</evidence>
<dbReference type="Proteomes" id="UP001500610">
    <property type="component" value="Unassembled WGS sequence"/>
</dbReference>
<evidence type="ECO:0000256" key="1">
    <source>
        <dbReference type="SAM" id="MobiDB-lite"/>
    </source>
</evidence>
<comment type="caution">
    <text evidence="2">The sequence shown here is derived from an EMBL/GenBank/DDBJ whole genome shotgun (WGS) entry which is preliminary data.</text>
</comment>
<name>A0ABP9IWK3_9ACTN</name>
<sequence length="75" mass="8142">MDLQIDQVPLEGVGEGSDQPLRRWRSPVPKTSGAGGGTGNVLHPYAPRDAYAWWCSQSSLHFQEMETVIAPSFGA</sequence>
<dbReference type="EMBL" id="BAABIV010000037">
    <property type="protein sequence ID" value="GAA5012418.1"/>
    <property type="molecule type" value="Genomic_DNA"/>
</dbReference>
<gene>
    <name evidence="2" type="ORF">GCM10023257_69930</name>
</gene>
<proteinExistence type="predicted"/>
<organism evidence="2 3">
    <name type="scientific">Streptomyces hyderabadensis</name>
    <dbReference type="NCBI Taxonomy" id="598549"/>
    <lineage>
        <taxon>Bacteria</taxon>
        <taxon>Bacillati</taxon>
        <taxon>Actinomycetota</taxon>
        <taxon>Actinomycetes</taxon>
        <taxon>Kitasatosporales</taxon>
        <taxon>Streptomycetaceae</taxon>
        <taxon>Streptomyces</taxon>
    </lineage>
</organism>
<feature type="region of interest" description="Disordered" evidence="1">
    <location>
        <begin position="1"/>
        <end position="41"/>
    </location>
</feature>
<keyword evidence="3" id="KW-1185">Reference proteome</keyword>
<evidence type="ECO:0000313" key="2">
    <source>
        <dbReference type="EMBL" id="GAA5012418.1"/>
    </source>
</evidence>
<accession>A0ABP9IWK3</accession>
<reference evidence="3" key="1">
    <citation type="journal article" date="2019" name="Int. J. Syst. Evol. Microbiol.">
        <title>The Global Catalogue of Microorganisms (GCM) 10K type strain sequencing project: providing services to taxonomists for standard genome sequencing and annotation.</title>
        <authorList>
            <consortium name="The Broad Institute Genomics Platform"/>
            <consortium name="The Broad Institute Genome Sequencing Center for Infectious Disease"/>
            <person name="Wu L."/>
            <person name="Ma J."/>
        </authorList>
    </citation>
    <scope>NUCLEOTIDE SEQUENCE [LARGE SCALE GENOMIC DNA]</scope>
    <source>
        <strain evidence="3">JCM 17657</strain>
    </source>
</reference>